<dbReference type="AlphaFoldDB" id="A0A8H7NSM4"/>
<evidence type="ECO:0000313" key="2">
    <source>
        <dbReference type="EMBL" id="KAF9800445.1"/>
    </source>
</evidence>
<dbReference type="Proteomes" id="UP000639403">
    <property type="component" value="Unassembled WGS sequence"/>
</dbReference>
<name>A0A8H7NSM4_9APHY</name>
<feature type="region of interest" description="Disordered" evidence="1">
    <location>
        <begin position="16"/>
        <end position="76"/>
    </location>
</feature>
<comment type="caution">
    <text evidence="2">The sequence shown here is derived from an EMBL/GenBank/DDBJ whole genome shotgun (WGS) entry which is preliminary data.</text>
</comment>
<evidence type="ECO:0000256" key="1">
    <source>
        <dbReference type="SAM" id="MobiDB-lite"/>
    </source>
</evidence>
<sequence length="166" mass="18331">MMIWHMIRTICPMMTTTHASTRRTRSSWPRRRKRSSGGGGGKSWVARACQSQWEWRTRSPSPPPAAAPAPIPAGVPDNISERLTTLSKQLESALELSCSLEAQHSVAQSTISSLESKVASLESLVHDTRSQVQVQTEATEQLAEAMHSEQPLTQQRRRPSKGRGSC</sequence>
<feature type="compositionally biased region" description="Basic residues" evidence="1">
    <location>
        <begin position="20"/>
        <end position="35"/>
    </location>
</feature>
<feature type="compositionally biased region" description="Basic residues" evidence="1">
    <location>
        <begin position="155"/>
        <end position="166"/>
    </location>
</feature>
<proteinExistence type="predicted"/>
<feature type="region of interest" description="Disordered" evidence="1">
    <location>
        <begin position="135"/>
        <end position="166"/>
    </location>
</feature>
<gene>
    <name evidence="2" type="ORF">IEO21_10363</name>
</gene>
<dbReference type="EMBL" id="JADOXO010000775">
    <property type="protein sequence ID" value="KAF9800445.1"/>
    <property type="molecule type" value="Genomic_DNA"/>
</dbReference>
<protein>
    <submittedName>
        <fullName evidence="2">Uncharacterized protein</fullName>
    </submittedName>
</protein>
<feature type="compositionally biased region" description="Pro residues" evidence="1">
    <location>
        <begin position="60"/>
        <end position="73"/>
    </location>
</feature>
<reference evidence="2" key="1">
    <citation type="submission" date="2020-11" db="EMBL/GenBank/DDBJ databases">
        <authorList>
            <person name="Koelle M."/>
            <person name="Horta M.A.C."/>
            <person name="Nowrousian M."/>
            <person name="Ohm R.A."/>
            <person name="Benz P."/>
            <person name="Pilgard A."/>
        </authorList>
    </citation>
    <scope>NUCLEOTIDE SEQUENCE</scope>
    <source>
        <strain evidence="2">FPRL280</strain>
    </source>
</reference>
<evidence type="ECO:0000313" key="3">
    <source>
        <dbReference type="Proteomes" id="UP000639403"/>
    </source>
</evidence>
<accession>A0A8H7NSM4</accession>
<reference evidence="2" key="2">
    <citation type="journal article" name="Front. Microbiol.">
        <title>Degradative Capacity of Two Strains of Rhodonia placenta: From Phenotype to Genotype.</title>
        <authorList>
            <person name="Kolle M."/>
            <person name="Horta M.A.C."/>
            <person name="Nowrousian M."/>
            <person name="Ohm R.A."/>
            <person name="Benz J.P."/>
            <person name="Pilgard A."/>
        </authorList>
    </citation>
    <scope>NUCLEOTIDE SEQUENCE</scope>
    <source>
        <strain evidence="2">FPRL280</strain>
    </source>
</reference>
<organism evidence="2 3">
    <name type="scientific">Rhodonia placenta</name>
    <dbReference type="NCBI Taxonomy" id="104341"/>
    <lineage>
        <taxon>Eukaryota</taxon>
        <taxon>Fungi</taxon>
        <taxon>Dikarya</taxon>
        <taxon>Basidiomycota</taxon>
        <taxon>Agaricomycotina</taxon>
        <taxon>Agaricomycetes</taxon>
        <taxon>Polyporales</taxon>
        <taxon>Adustoporiaceae</taxon>
        <taxon>Rhodonia</taxon>
    </lineage>
</organism>